<name>A0A423UEF5_9BIFI</name>
<evidence type="ECO:0000313" key="3">
    <source>
        <dbReference type="Proteomes" id="UP000285266"/>
    </source>
</evidence>
<keyword evidence="1" id="KW-0812">Transmembrane</keyword>
<feature type="transmembrane region" description="Helical" evidence="1">
    <location>
        <begin position="116"/>
        <end position="139"/>
    </location>
</feature>
<protein>
    <recommendedName>
        <fullName evidence="4">DUF3180 domain-containing protein</fullName>
    </recommendedName>
</protein>
<dbReference type="InterPro" id="IPR021517">
    <property type="entry name" value="DUF3180"/>
</dbReference>
<keyword evidence="1" id="KW-1133">Transmembrane helix</keyword>
<sequence length="211" mass="22450">MRAQRIPWWYYVTAMAVGLGAGAAVAYFGEGFAGVSLIGAPWIVSALLVVLGVVVLTLALQVHRYATTDPRKRTAFFDPLRAVYALVLSKALAIAGATLAGWYGGQILVVITHAEAPYYTTVLIECAVTAVICLIDMVIGIIGEWLCQLPPDEGAEHPRVAGVSGRRSVTPAATRVRHSSGDARAALMPPSHWATCRRASLRARGSWPPGS</sequence>
<gene>
    <name evidence="2" type="ORF">BMONG18_0688</name>
</gene>
<keyword evidence="1" id="KW-0472">Membrane</keyword>
<reference evidence="2 3" key="1">
    <citation type="submission" date="2018-07" db="EMBL/GenBank/DDBJ databases">
        <title>The role of parmesan cheese in vectoring bovine microbiota.</title>
        <authorList>
            <person name="Lugli G.A."/>
            <person name="Milani C."/>
        </authorList>
    </citation>
    <scope>NUCLEOTIDE SEQUENCE [LARGE SCALE GENOMIC DNA]</scope>
    <source>
        <strain evidence="2 3">BMONG18</strain>
    </source>
</reference>
<dbReference type="Pfam" id="PF11377">
    <property type="entry name" value="DUF3180"/>
    <property type="match status" value="1"/>
</dbReference>
<dbReference type="EMBL" id="QRAJ01000003">
    <property type="protein sequence ID" value="ROT87078.1"/>
    <property type="molecule type" value="Genomic_DNA"/>
</dbReference>
<accession>A0A423UEF5</accession>
<comment type="caution">
    <text evidence="2">The sequence shown here is derived from an EMBL/GenBank/DDBJ whole genome shotgun (WGS) entry which is preliminary data.</text>
</comment>
<evidence type="ECO:0008006" key="4">
    <source>
        <dbReference type="Google" id="ProtNLM"/>
    </source>
</evidence>
<evidence type="ECO:0000256" key="1">
    <source>
        <dbReference type="SAM" id="Phobius"/>
    </source>
</evidence>
<proteinExistence type="predicted"/>
<organism evidence="2 3">
    <name type="scientific">Bifidobacterium mongoliense</name>
    <dbReference type="NCBI Taxonomy" id="518643"/>
    <lineage>
        <taxon>Bacteria</taxon>
        <taxon>Bacillati</taxon>
        <taxon>Actinomycetota</taxon>
        <taxon>Actinomycetes</taxon>
        <taxon>Bifidobacteriales</taxon>
        <taxon>Bifidobacteriaceae</taxon>
        <taxon>Bifidobacterium</taxon>
    </lineage>
</organism>
<dbReference type="AlphaFoldDB" id="A0A423UEF5"/>
<feature type="transmembrane region" description="Helical" evidence="1">
    <location>
        <begin position="40"/>
        <end position="62"/>
    </location>
</feature>
<feature type="transmembrane region" description="Helical" evidence="1">
    <location>
        <begin position="7"/>
        <end position="28"/>
    </location>
</feature>
<evidence type="ECO:0000313" key="2">
    <source>
        <dbReference type="EMBL" id="ROT87078.1"/>
    </source>
</evidence>
<feature type="transmembrane region" description="Helical" evidence="1">
    <location>
        <begin position="83"/>
        <end position="104"/>
    </location>
</feature>
<dbReference type="Proteomes" id="UP000285266">
    <property type="component" value="Unassembled WGS sequence"/>
</dbReference>